<keyword evidence="1" id="KW-0472">Membrane</keyword>
<feature type="transmembrane region" description="Helical" evidence="1">
    <location>
        <begin position="23"/>
        <end position="44"/>
    </location>
</feature>
<dbReference type="AlphaFoldDB" id="A0A2T2WIK7"/>
<proteinExistence type="predicted"/>
<gene>
    <name evidence="2" type="ORF">C7B45_08165</name>
</gene>
<name>A0A2T2WIK7_9FIRM</name>
<keyword evidence="1" id="KW-0812">Transmembrane</keyword>
<comment type="caution">
    <text evidence="2">The sequence shown here is derived from an EMBL/GenBank/DDBJ whole genome shotgun (WGS) entry which is preliminary data.</text>
</comment>
<dbReference type="EMBL" id="PXYV01000022">
    <property type="protein sequence ID" value="PSR22073.1"/>
    <property type="molecule type" value="Genomic_DNA"/>
</dbReference>
<dbReference type="Proteomes" id="UP000241848">
    <property type="component" value="Unassembled WGS sequence"/>
</dbReference>
<accession>A0A2T2WIK7</accession>
<organism evidence="2 3">
    <name type="scientific">Sulfobacillus acidophilus</name>
    <dbReference type="NCBI Taxonomy" id="53633"/>
    <lineage>
        <taxon>Bacteria</taxon>
        <taxon>Bacillati</taxon>
        <taxon>Bacillota</taxon>
        <taxon>Clostridia</taxon>
        <taxon>Eubacteriales</taxon>
        <taxon>Clostridiales Family XVII. Incertae Sedis</taxon>
        <taxon>Sulfobacillus</taxon>
    </lineage>
</organism>
<evidence type="ECO:0000313" key="3">
    <source>
        <dbReference type="Proteomes" id="UP000241848"/>
    </source>
</evidence>
<reference evidence="2 3" key="1">
    <citation type="journal article" date="2014" name="BMC Genomics">
        <title>Comparison of environmental and isolate Sulfobacillus genomes reveals diverse carbon, sulfur, nitrogen, and hydrogen metabolisms.</title>
        <authorList>
            <person name="Justice N.B."/>
            <person name="Norman A."/>
            <person name="Brown C.T."/>
            <person name="Singh A."/>
            <person name="Thomas B.C."/>
            <person name="Banfield J.F."/>
        </authorList>
    </citation>
    <scope>NUCLEOTIDE SEQUENCE [LARGE SCALE GENOMIC DNA]</scope>
    <source>
        <strain evidence="2">AMDSBA3</strain>
    </source>
</reference>
<protein>
    <submittedName>
        <fullName evidence="2">Uncharacterized protein</fullName>
    </submittedName>
</protein>
<evidence type="ECO:0000256" key="1">
    <source>
        <dbReference type="SAM" id="Phobius"/>
    </source>
</evidence>
<keyword evidence="1" id="KW-1133">Transmembrane helix</keyword>
<evidence type="ECO:0000313" key="2">
    <source>
        <dbReference type="EMBL" id="PSR22073.1"/>
    </source>
</evidence>
<sequence>MAQSDLDGAEHNPKRKAGASPGWVRWVFAGVILLLLAFSGHTSGRLANQVRQQMQHWMTVNGVPFGLNQDASHLLAEISTLRSERSTHPAAVNGTSWRAPVDAARLTKSFGWHGSGAQAQFQPDVILDVTPHRTVLAGVQGHVLKTGRTIVELTAHEYHIAIFPLTPAGLAHGQAVQPATRLGVTRAATLTLEVTRRGYPVNPLSSSLYGSAWLKH</sequence>